<keyword evidence="1" id="KW-0521">NADP</keyword>
<feature type="domain" description="NADP-dependent oxidoreductase" evidence="4">
    <location>
        <begin position="17"/>
        <end position="293"/>
    </location>
</feature>
<evidence type="ECO:0000256" key="1">
    <source>
        <dbReference type="ARBA" id="ARBA00022857"/>
    </source>
</evidence>
<protein>
    <submittedName>
        <fullName evidence="5">Oxidoreductase</fullName>
    </submittedName>
</protein>
<sequence>MSLSRRKLADDLSFSTLAWGAWRLKNSPDINNGEDILRLVETALDLGITTIDHADIYGNYGCEELFGSALAQTPHLRKKMEIVTKCDIALVCDARPENRINHYNTTKEHIITSVESSLRNLRTDHIDTLLLHRPDPLMIADEVADAFGTLNRAGKVRYFGVSNFTPSQFNLLQSRLDTPLVTNQVECSVLELKPVFDGTFDLMQQNRVSPMIWSPLGGSRLFRDKDDAVAAHLRPVLEEMRAKYNAPGIAEIAIAWLLSLPCNPIPVLGTMKPERLKDATTACDIKLERQDWFAILVAAQGHPVP</sequence>
<evidence type="ECO:0000259" key="4">
    <source>
        <dbReference type="Pfam" id="PF00248"/>
    </source>
</evidence>
<gene>
    <name evidence="5" type="ORF">COO20_09350</name>
</gene>
<dbReference type="GO" id="GO:0005829">
    <property type="term" value="C:cytosol"/>
    <property type="evidence" value="ECO:0007669"/>
    <property type="project" value="TreeGrafter"/>
</dbReference>
<comment type="similarity">
    <text evidence="3">Belongs to the aldo/keto reductase family. Aldo/keto reductase 2 subfamily.</text>
</comment>
<dbReference type="InterPro" id="IPR036812">
    <property type="entry name" value="NAD(P)_OxRdtase_dom_sf"/>
</dbReference>
<organism evidence="5 6">
    <name type="scientific">Thalassospira marina</name>
    <dbReference type="NCBI Taxonomy" id="2048283"/>
    <lineage>
        <taxon>Bacteria</taxon>
        <taxon>Pseudomonadati</taxon>
        <taxon>Pseudomonadota</taxon>
        <taxon>Alphaproteobacteria</taxon>
        <taxon>Rhodospirillales</taxon>
        <taxon>Thalassospiraceae</taxon>
        <taxon>Thalassospira</taxon>
    </lineage>
</organism>
<dbReference type="InterPro" id="IPR023210">
    <property type="entry name" value="NADP_OxRdtase_dom"/>
</dbReference>
<keyword evidence="2" id="KW-0560">Oxidoreductase</keyword>
<dbReference type="FunFam" id="3.20.20.100:FF:000008">
    <property type="entry name" value="Aldo/keto reductase family oxidoreductase"/>
    <property type="match status" value="1"/>
</dbReference>
<evidence type="ECO:0000256" key="2">
    <source>
        <dbReference type="ARBA" id="ARBA00023002"/>
    </source>
</evidence>
<dbReference type="GO" id="GO:0016491">
    <property type="term" value="F:oxidoreductase activity"/>
    <property type="evidence" value="ECO:0007669"/>
    <property type="project" value="UniProtKB-KW"/>
</dbReference>
<evidence type="ECO:0000313" key="5">
    <source>
        <dbReference type="EMBL" id="PKR54337.1"/>
    </source>
</evidence>
<evidence type="ECO:0000256" key="3">
    <source>
        <dbReference type="ARBA" id="ARBA00038157"/>
    </source>
</evidence>
<accession>A0A2N3KUW8</accession>
<evidence type="ECO:0000313" key="6">
    <source>
        <dbReference type="Proteomes" id="UP000233597"/>
    </source>
</evidence>
<dbReference type="Proteomes" id="UP000233597">
    <property type="component" value="Unassembled WGS sequence"/>
</dbReference>
<comment type="caution">
    <text evidence="5">The sequence shown here is derived from an EMBL/GenBank/DDBJ whole genome shotgun (WGS) entry which is preliminary data.</text>
</comment>
<reference evidence="5 6" key="1">
    <citation type="submission" date="2017-09" db="EMBL/GenBank/DDBJ databases">
        <title>Biodiversity and function of Thalassospira species in the particle-attached aromatic-hydrocarbon-degrading consortia from the surface seawater of the South China Sea.</title>
        <authorList>
            <person name="Dong C."/>
            <person name="Liu R."/>
            <person name="Shao Z."/>
        </authorList>
    </citation>
    <scope>NUCLEOTIDE SEQUENCE [LARGE SCALE GENOMIC DNA]</scope>
    <source>
        <strain evidence="5 6">CSC1P2</strain>
    </source>
</reference>
<dbReference type="CDD" id="cd19092">
    <property type="entry name" value="AKR_BsYcsN_EcYdhF-like"/>
    <property type="match status" value="1"/>
</dbReference>
<proteinExistence type="inferred from homology"/>
<dbReference type="PANTHER" id="PTHR43364">
    <property type="entry name" value="NADH-SPECIFIC METHYLGLYOXAL REDUCTASE-RELATED"/>
    <property type="match status" value="1"/>
</dbReference>
<dbReference type="PANTHER" id="PTHR43364:SF1">
    <property type="entry name" value="OXIDOREDUCTASE YDHF"/>
    <property type="match status" value="1"/>
</dbReference>
<dbReference type="InterPro" id="IPR050523">
    <property type="entry name" value="AKR_Detox_Biosynth"/>
</dbReference>
<dbReference type="Gene3D" id="3.20.20.100">
    <property type="entry name" value="NADP-dependent oxidoreductase domain"/>
    <property type="match status" value="1"/>
</dbReference>
<dbReference type="OrthoDB" id="9768793at2"/>
<name>A0A2N3KUW8_9PROT</name>
<dbReference type="EMBL" id="NWTK01000005">
    <property type="protein sequence ID" value="PKR54337.1"/>
    <property type="molecule type" value="Genomic_DNA"/>
</dbReference>
<dbReference type="AlphaFoldDB" id="A0A2N3KUW8"/>
<dbReference type="Pfam" id="PF00248">
    <property type="entry name" value="Aldo_ket_red"/>
    <property type="match status" value="1"/>
</dbReference>
<dbReference type="RefSeq" id="WP_101265856.1">
    <property type="nucleotide sequence ID" value="NZ_NWTK01000005.1"/>
</dbReference>
<dbReference type="SUPFAM" id="SSF51430">
    <property type="entry name" value="NAD(P)-linked oxidoreductase"/>
    <property type="match status" value="1"/>
</dbReference>